<name>E6WWT3_PSEUU</name>
<dbReference type="PROSITE" id="PS51257">
    <property type="entry name" value="PROKAR_LIPOPROTEIN"/>
    <property type="match status" value="1"/>
</dbReference>
<dbReference type="eggNOG" id="ENOG5032ZXK">
    <property type="taxonomic scope" value="Bacteria"/>
</dbReference>
<evidence type="ECO:0000256" key="1">
    <source>
        <dbReference type="SAM" id="SignalP"/>
    </source>
</evidence>
<sequence length="99" mass="10866">MRKLFLIAATLAASLLAAGCATTGTSDAPVDLTGAEVASRVLDNGDKVDEYRVNGQLRMVRITPVRGPAYFLYDRDGDGTLDRNDAENLPQVYWKLFSW</sequence>
<dbReference type="InterPro" id="IPR021357">
    <property type="entry name" value="DUF2782"/>
</dbReference>
<evidence type="ECO:0000313" key="3">
    <source>
        <dbReference type="Proteomes" id="UP000008632"/>
    </source>
</evidence>
<dbReference type="HOGENOM" id="CLU_145353_0_1_6"/>
<keyword evidence="3" id="KW-1185">Reference proteome</keyword>
<dbReference type="OrthoDB" id="5296182at2"/>
<evidence type="ECO:0000313" key="2">
    <source>
        <dbReference type="EMBL" id="ADV28632.1"/>
    </source>
</evidence>
<gene>
    <name evidence="2" type="ordered locus">Psesu_2806</name>
</gene>
<feature type="chain" id="PRO_5003215194" evidence="1">
    <location>
        <begin position="24"/>
        <end position="99"/>
    </location>
</feature>
<feature type="signal peptide" evidence="1">
    <location>
        <begin position="1"/>
        <end position="23"/>
    </location>
</feature>
<dbReference type="STRING" id="743721.Psesu_2806"/>
<dbReference type="Gene3D" id="2.20.130.30">
    <property type="entry name" value="Protein of unknown function DUF2782"/>
    <property type="match status" value="1"/>
</dbReference>
<dbReference type="Pfam" id="PF11191">
    <property type="entry name" value="DUF2782"/>
    <property type="match status" value="1"/>
</dbReference>
<dbReference type="RefSeq" id="WP_013536458.1">
    <property type="nucleotide sequence ID" value="NC_014924.1"/>
</dbReference>
<dbReference type="Proteomes" id="UP000008632">
    <property type="component" value="Chromosome"/>
</dbReference>
<proteinExistence type="predicted"/>
<dbReference type="KEGG" id="psu:Psesu_2806"/>
<keyword evidence="1" id="KW-0732">Signal</keyword>
<dbReference type="AlphaFoldDB" id="E6WWT3"/>
<accession>E6WWT3</accession>
<protein>
    <submittedName>
        <fullName evidence="2">Putative secreted protein</fullName>
    </submittedName>
</protein>
<organism evidence="2 3">
    <name type="scientific">Pseudoxanthomonas suwonensis (strain 11-1)</name>
    <dbReference type="NCBI Taxonomy" id="743721"/>
    <lineage>
        <taxon>Bacteria</taxon>
        <taxon>Pseudomonadati</taxon>
        <taxon>Pseudomonadota</taxon>
        <taxon>Gammaproteobacteria</taxon>
        <taxon>Lysobacterales</taxon>
        <taxon>Lysobacteraceae</taxon>
        <taxon>Pseudoxanthomonas</taxon>
    </lineage>
</organism>
<dbReference type="EMBL" id="CP002446">
    <property type="protein sequence ID" value="ADV28632.1"/>
    <property type="molecule type" value="Genomic_DNA"/>
</dbReference>
<reference evidence="2 3" key="1">
    <citation type="submission" date="2011-01" db="EMBL/GenBank/DDBJ databases">
        <title>Complete sequence of Pseudoxanthomonas suwonensis 11-1.</title>
        <authorList>
            <consortium name="US DOE Joint Genome Institute"/>
            <person name="Lucas S."/>
            <person name="Copeland A."/>
            <person name="Lapidus A."/>
            <person name="Cheng J.-F."/>
            <person name="Goodwin L."/>
            <person name="Pitluck S."/>
            <person name="Teshima H."/>
            <person name="Detter J.C."/>
            <person name="Han C."/>
            <person name="Tapia R."/>
            <person name="Land M."/>
            <person name="Hauser L."/>
            <person name="Kyrpides N."/>
            <person name="Ivanova N."/>
            <person name="Ovchinnikova G."/>
            <person name="Siebers A.K."/>
            <person name="Allgaier M."/>
            <person name="Thelen M.P."/>
            <person name="Hugenholtz P."/>
            <person name="Gladden J."/>
            <person name="Woyke T."/>
        </authorList>
    </citation>
    <scope>NUCLEOTIDE SEQUENCE [LARGE SCALE GENOMIC DNA]</scope>
    <source>
        <strain evidence="3">11-1</strain>
    </source>
</reference>